<dbReference type="SMART" id="SM00173">
    <property type="entry name" value="RAS"/>
    <property type="match status" value="1"/>
</dbReference>
<protein>
    <submittedName>
        <fullName evidence="2">Uncharacterized protein</fullName>
    </submittedName>
</protein>
<dbReference type="InParanoid" id="A0C0H2"/>
<dbReference type="GeneID" id="5017471"/>
<dbReference type="RefSeq" id="XP_001431687.1">
    <property type="nucleotide sequence ID" value="XM_001431650.2"/>
</dbReference>
<proteinExistence type="inferred from homology"/>
<dbReference type="SMART" id="SM00174">
    <property type="entry name" value="RHO"/>
    <property type="match status" value="1"/>
</dbReference>
<dbReference type="GO" id="GO:0031410">
    <property type="term" value="C:cytoplasmic vesicle"/>
    <property type="evidence" value="ECO:0000318"/>
    <property type="project" value="GO_Central"/>
</dbReference>
<sequence length="237" mass="27468">MLSSEWELSIAIIGDTGVGKSTFLSMFMTNQFVQRHNDKIAVHQQEILVGEKLVQLKLIDIVMIYYELKSGKEPFRSMAWVHYRTCVGIILIFDLSSRDSYENLKKWYEEIQQYVDQEKILIRLVGNKSDKLVYDDLGEGKDGGNDRHYIQYEEGEQFAATHQMQYSQTSSSVLSLIQDENYQSINTIITKFTEEILDFVKKQKASGKLDELMGIRSLKKQVVIQEVKKKINRNSCC</sequence>
<dbReference type="GO" id="GO:0007165">
    <property type="term" value="P:signal transduction"/>
    <property type="evidence" value="ECO:0000318"/>
    <property type="project" value="GO_Central"/>
</dbReference>
<dbReference type="GO" id="GO:0005886">
    <property type="term" value="C:plasma membrane"/>
    <property type="evidence" value="ECO:0000318"/>
    <property type="project" value="GO_Central"/>
</dbReference>
<dbReference type="GO" id="GO:0032956">
    <property type="term" value="P:regulation of actin cytoskeleton organization"/>
    <property type="evidence" value="ECO:0000318"/>
    <property type="project" value="GO_Central"/>
</dbReference>
<dbReference type="EMBL" id="CT868030">
    <property type="protein sequence ID" value="CAK64289.1"/>
    <property type="molecule type" value="Genomic_DNA"/>
</dbReference>
<dbReference type="KEGG" id="ptm:GSPATT00006142001"/>
<evidence type="ECO:0000313" key="3">
    <source>
        <dbReference type="Proteomes" id="UP000000600"/>
    </source>
</evidence>
<dbReference type="PROSITE" id="PS51419">
    <property type="entry name" value="RAB"/>
    <property type="match status" value="1"/>
</dbReference>
<dbReference type="CDD" id="cd00154">
    <property type="entry name" value="Rab"/>
    <property type="match status" value="1"/>
</dbReference>
<dbReference type="GO" id="GO:0019901">
    <property type="term" value="F:protein kinase binding"/>
    <property type="evidence" value="ECO:0000318"/>
    <property type="project" value="GO_Central"/>
</dbReference>
<dbReference type="GO" id="GO:0042995">
    <property type="term" value="C:cell projection"/>
    <property type="evidence" value="ECO:0000318"/>
    <property type="project" value="GO_Central"/>
</dbReference>
<dbReference type="NCBIfam" id="TIGR00231">
    <property type="entry name" value="small_GTP"/>
    <property type="match status" value="1"/>
</dbReference>
<dbReference type="GO" id="GO:0007015">
    <property type="term" value="P:actin filament organization"/>
    <property type="evidence" value="ECO:0000318"/>
    <property type="project" value="GO_Central"/>
</dbReference>
<dbReference type="OMA" id="VHYRTCV"/>
<comment type="similarity">
    <text evidence="1">Belongs to the small GTPase superfamily. Rab family.</text>
</comment>
<dbReference type="GO" id="GO:0030865">
    <property type="term" value="P:cortical cytoskeleton organization"/>
    <property type="evidence" value="ECO:0000318"/>
    <property type="project" value="GO_Central"/>
</dbReference>
<dbReference type="PRINTS" id="PR00449">
    <property type="entry name" value="RASTRNSFRMNG"/>
</dbReference>
<dbReference type="GO" id="GO:0008360">
    <property type="term" value="P:regulation of cell shape"/>
    <property type="evidence" value="ECO:0000318"/>
    <property type="project" value="GO_Central"/>
</dbReference>
<dbReference type="OrthoDB" id="25896at2759"/>
<gene>
    <name evidence="2" type="ORF">GSPATT00006142001</name>
</gene>
<name>A0C0H2_PARTE</name>
<dbReference type="GO" id="GO:0005856">
    <property type="term" value="C:cytoskeleton"/>
    <property type="evidence" value="ECO:0000318"/>
    <property type="project" value="GO_Central"/>
</dbReference>
<dbReference type="PANTHER" id="PTHR47979">
    <property type="entry name" value="DRAB11-RELATED"/>
    <property type="match status" value="1"/>
</dbReference>
<dbReference type="FunFam" id="3.40.50.300:FF:004928">
    <property type="entry name" value="Eng_C102 protein"/>
    <property type="match status" value="1"/>
</dbReference>
<dbReference type="InterPro" id="IPR027417">
    <property type="entry name" value="P-loop_NTPase"/>
</dbReference>
<reference evidence="2 3" key="1">
    <citation type="journal article" date="2006" name="Nature">
        <title>Global trends of whole-genome duplications revealed by the ciliate Paramecium tetraurelia.</title>
        <authorList>
            <consortium name="Genoscope"/>
            <person name="Aury J.-M."/>
            <person name="Jaillon O."/>
            <person name="Duret L."/>
            <person name="Noel B."/>
            <person name="Jubin C."/>
            <person name="Porcel B.M."/>
            <person name="Segurens B."/>
            <person name="Daubin V."/>
            <person name="Anthouard V."/>
            <person name="Aiach N."/>
            <person name="Arnaiz O."/>
            <person name="Billaut A."/>
            <person name="Beisson J."/>
            <person name="Blanc I."/>
            <person name="Bouhouche K."/>
            <person name="Camara F."/>
            <person name="Duharcourt S."/>
            <person name="Guigo R."/>
            <person name="Gogendeau D."/>
            <person name="Katinka M."/>
            <person name="Keller A.-M."/>
            <person name="Kissmehl R."/>
            <person name="Klotz C."/>
            <person name="Koll F."/>
            <person name="Le Moue A."/>
            <person name="Lepere C."/>
            <person name="Malinsky S."/>
            <person name="Nowacki M."/>
            <person name="Nowak J.K."/>
            <person name="Plattner H."/>
            <person name="Poulain J."/>
            <person name="Ruiz F."/>
            <person name="Serrano V."/>
            <person name="Zagulski M."/>
            <person name="Dessen P."/>
            <person name="Betermier M."/>
            <person name="Weissenbach J."/>
            <person name="Scarpelli C."/>
            <person name="Schachter V."/>
            <person name="Sperling L."/>
            <person name="Meyer E."/>
            <person name="Cohen J."/>
            <person name="Wincker P."/>
        </authorList>
    </citation>
    <scope>NUCLEOTIDE SEQUENCE [LARGE SCALE GENOMIC DNA]</scope>
    <source>
        <strain evidence="2 3">Stock d4-2</strain>
    </source>
</reference>
<dbReference type="Proteomes" id="UP000000600">
    <property type="component" value="Unassembled WGS sequence"/>
</dbReference>
<dbReference type="AlphaFoldDB" id="A0C0H2"/>
<dbReference type="PROSITE" id="PS51421">
    <property type="entry name" value="RAS"/>
    <property type="match status" value="1"/>
</dbReference>
<organism evidence="2 3">
    <name type="scientific">Paramecium tetraurelia</name>
    <dbReference type="NCBI Taxonomy" id="5888"/>
    <lineage>
        <taxon>Eukaryota</taxon>
        <taxon>Sar</taxon>
        <taxon>Alveolata</taxon>
        <taxon>Ciliophora</taxon>
        <taxon>Intramacronucleata</taxon>
        <taxon>Oligohymenophorea</taxon>
        <taxon>Peniculida</taxon>
        <taxon>Parameciidae</taxon>
        <taxon>Paramecium</taxon>
    </lineage>
</organism>
<accession>A0C0H2</accession>
<dbReference type="Gene3D" id="3.40.50.300">
    <property type="entry name" value="P-loop containing nucleotide triphosphate hydrolases"/>
    <property type="match status" value="1"/>
</dbReference>
<dbReference type="STRING" id="5888.A0C0H2"/>
<dbReference type="GO" id="GO:0003924">
    <property type="term" value="F:GTPase activity"/>
    <property type="evidence" value="ECO:0000318"/>
    <property type="project" value="GO_Central"/>
</dbReference>
<dbReference type="GO" id="GO:0007163">
    <property type="term" value="P:establishment or maintenance of cell polarity"/>
    <property type="evidence" value="ECO:0000318"/>
    <property type="project" value="GO_Central"/>
</dbReference>
<evidence type="ECO:0000256" key="1">
    <source>
        <dbReference type="ARBA" id="ARBA00006270"/>
    </source>
</evidence>
<dbReference type="HOGENOM" id="CLU_1211807_0_0_1"/>
<evidence type="ECO:0000313" key="2">
    <source>
        <dbReference type="EMBL" id="CAK64289.1"/>
    </source>
</evidence>
<dbReference type="InterPro" id="IPR050209">
    <property type="entry name" value="Rab_GTPases_membrane_traffic"/>
</dbReference>
<dbReference type="GO" id="GO:0005525">
    <property type="term" value="F:GTP binding"/>
    <property type="evidence" value="ECO:0000318"/>
    <property type="project" value="GO_Central"/>
</dbReference>
<dbReference type="Pfam" id="PF00071">
    <property type="entry name" value="Ras"/>
    <property type="match status" value="1"/>
</dbReference>
<keyword evidence="3" id="KW-1185">Reference proteome</keyword>
<dbReference type="SUPFAM" id="SSF52540">
    <property type="entry name" value="P-loop containing nucleoside triphosphate hydrolases"/>
    <property type="match status" value="1"/>
</dbReference>
<dbReference type="InterPro" id="IPR001806">
    <property type="entry name" value="Small_GTPase"/>
</dbReference>
<dbReference type="eggNOG" id="KOG0098">
    <property type="taxonomic scope" value="Eukaryota"/>
</dbReference>
<dbReference type="SMART" id="SM00175">
    <property type="entry name" value="RAB"/>
    <property type="match status" value="1"/>
</dbReference>
<dbReference type="InterPro" id="IPR005225">
    <property type="entry name" value="Small_GTP-bd"/>
</dbReference>